<feature type="region of interest" description="Disordered" evidence="1">
    <location>
        <begin position="110"/>
        <end position="141"/>
    </location>
</feature>
<dbReference type="EMBL" id="UYSU01034585">
    <property type="protein sequence ID" value="VDL94690.1"/>
    <property type="molecule type" value="Genomic_DNA"/>
</dbReference>
<reference evidence="3 4" key="3">
    <citation type="submission" date="2018-11" db="EMBL/GenBank/DDBJ databases">
        <authorList>
            <consortium name="Pathogen Informatics"/>
        </authorList>
    </citation>
    <scope>NUCLEOTIDE SEQUENCE [LARGE SCALE GENOMIC DNA]</scope>
    <source>
        <strain evidence="3 4">NST_G2</strain>
    </source>
</reference>
<accession>A0A0X3NQI7</accession>
<evidence type="ECO:0000313" key="2">
    <source>
        <dbReference type="EMBL" id="JAP41673.1"/>
    </source>
</evidence>
<keyword evidence="4" id="KW-1185">Reference proteome</keyword>
<organism evidence="2">
    <name type="scientific">Schistocephalus solidus</name>
    <name type="common">Tapeworm</name>
    <dbReference type="NCBI Taxonomy" id="70667"/>
    <lineage>
        <taxon>Eukaryota</taxon>
        <taxon>Metazoa</taxon>
        <taxon>Spiralia</taxon>
        <taxon>Lophotrochozoa</taxon>
        <taxon>Platyhelminthes</taxon>
        <taxon>Cestoda</taxon>
        <taxon>Eucestoda</taxon>
        <taxon>Diphyllobothriidea</taxon>
        <taxon>Diphyllobothriidae</taxon>
        <taxon>Schistocephalus</taxon>
    </lineage>
</organism>
<evidence type="ECO:0000256" key="1">
    <source>
        <dbReference type="SAM" id="MobiDB-lite"/>
    </source>
</evidence>
<dbReference type="WBParaSite" id="SSLN_0000863501-mRNA-1">
    <property type="protein sequence ID" value="SSLN_0000863501-mRNA-1"/>
    <property type="gene ID" value="SSLN_0000863501"/>
</dbReference>
<reference evidence="5" key="2">
    <citation type="submission" date="2016-06" db="UniProtKB">
        <authorList>
            <consortium name="WormBaseParasite"/>
        </authorList>
    </citation>
    <scope>IDENTIFICATION</scope>
</reference>
<dbReference type="Proteomes" id="UP000275846">
    <property type="component" value="Unassembled WGS sequence"/>
</dbReference>
<gene>
    <name evidence="3" type="ORF">SSLN_LOCUS8305</name>
    <name evidence="2" type="ORF">TR100551</name>
</gene>
<protein>
    <submittedName>
        <fullName evidence="2 5">Uncharacterized protein</fullName>
    </submittedName>
</protein>
<reference evidence="2" key="1">
    <citation type="submission" date="2016-01" db="EMBL/GenBank/DDBJ databases">
        <title>Reference transcriptome for the parasite Schistocephalus solidus: insights into the molecular evolution of parasitism.</title>
        <authorList>
            <person name="Hebert F.O."/>
            <person name="Grambauer S."/>
            <person name="Barber I."/>
            <person name="Landry C.R."/>
            <person name="Aubin-Horth N."/>
        </authorList>
    </citation>
    <scope>NUCLEOTIDE SEQUENCE</scope>
</reference>
<sequence>MNTHEMDSMVAQPLQESMPVSIQGKVAHTDVRSCEEDEEGPHGAWRAPRFSEPATPETMLLEIDQCLHLAPTPLNSVVVDKFCAPPPPPKGEVFGAPVFRRCLADALLGGLHPNRVSETQDEETKRMHEEDGGDLLPFDAS</sequence>
<name>A0A0X3NQI7_SCHSO</name>
<evidence type="ECO:0000313" key="5">
    <source>
        <dbReference type="WBParaSite" id="SSLN_0000863501-mRNA-1"/>
    </source>
</evidence>
<evidence type="ECO:0000313" key="3">
    <source>
        <dbReference type="EMBL" id="VDL94690.1"/>
    </source>
</evidence>
<proteinExistence type="predicted"/>
<dbReference type="EMBL" id="GEEE01021552">
    <property type="protein sequence ID" value="JAP41673.1"/>
    <property type="molecule type" value="Transcribed_RNA"/>
</dbReference>
<dbReference type="OrthoDB" id="6258570at2759"/>
<dbReference type="AlphaFoldDB" id="A0A0X3NQI7"/>
<evidence type="ECO:0000313" key="4">
    <source>
        <dbReference type="Proteomes" id="UP000275846"/>
    </source>
</evidence>